<gene>
    <name evidence="1" type="ORF">F9C07_2083</name>
</gene>
<evidence type="ECO:0000313" key="2">
    <source>
        <dbReference type="Proteomes" id="UP000596276"/>
    </source>
</evidence>
<keyword evidence="2" id="KW-1185">Reference proteome</keyword>
<accession>A0A7U2MG00</accession>
<proteinExistence type="predicted"/>
<dbReference type="AlphaFoldDB" id="A0A7U2MG00"/>
<dbReference type="EMBL" id="CP044622">
    <property type="protein sequence ID" value="QRD82986.1"/>
    <property type="molecule type" value="Genomic_DNA"/>
</dbReference>
<name>A0A7U2MG00_ASPFN</name>
<evidence type="ECO:0000313" key="1">
    <source>
        <dbReference type="EMBL" id="QRD82986.1"/>
    </source>
</evidence>
<protein>
    <submittedName>
        <fullName evidence="1">Uncharacterized protein</fullName>
    </submittedName>
</protein>
<sequence length="70" mass="8401">MTNCNKEYDTWISLYGGRKDHSLLLVRNMVYPQNLPTVVEKYLITFCYLAEAWNQFRDDQRRAMNHDLLS</sequence>
<organism evidence="1 2">
    <name type="scientific">Aspergillus flavus (strain ATCC 200026 / FGSC A1120 / IAM 13836 / NRRL 3357 / JCM 12722 / SRRC 167)</name>
    <dbReference type="NCBI Taxonomy" id="332952"/>
    <lineage>
        <taxon>Eukaryota</taxon>
        <taxon>Fungi</taxon>
        <taxon>Dikarya</taxon>
        <taxon>Ascomycota</taxon>
        <taxon>Pezizomycotina</taxon>
        <taxon>Eurotiomycetes</taxon>
        <taxon>Eurotiomycetidae</taxon>
        <taxon>Eurotiales</taxon>
        <taxon>Aspergillaceae</taxon>
        <taxon>Aspergillus</taxon>
        <taxon>Aspergillus subgen. Circumdati</taxon>
    </lineage>
</organism>
<reference evidence="2" key="1">
    <citation type="journal article" date="2021" name="G3 (Bethesda)">
        <title>Chromosome assembled and annotated genome sequence of Aspergillus flavus NRRL 3357.</title>
        <authorList>
            <person name="Skerker J.M."/>
            <person name="Pianalto K.M."/>
            <person name="Mondo S.J."/>
            <person name="Yang K."/>
            <person name="Arkin A.P."/>
            <person name="Keller N.P."/>
            <person name="Grigoriev I.V."/>
            <person name="Louise Glass N.L."/>
        </authorList>
    </citation>
    <scope>NUCLEOTIDE SEQUENCE [LARGE SCALE GENOMIC DNA]</scope>
    <source>
        <strain evidence="2">ATCC 200026 / FGSC A1120 / IAM 13836 / NRRL 3357 / JCM 12722 / SRRC 167</strain>
    </source>
</reference>
<dbReference type="VEuPathDB" id="FungiDB:F9C07_2083"/>
<dbReference type="Proteomes" id="UP000596276">
    <property type="component" value="Chromosome 2"/>
</dbReference>